<keyword evidence="11" id="KW-1185">Reference proteome</keyword>
<dbReference type="PANTHER" id="PTHR12358">
    <property type="entry name" value="SPHINGOSINE KINASE"/>
    <property type="match status" value="1"/>
</dbReference>
<comment type="similarity">
    <text evidence="2">Belongs to the diacylglycerol/lipid kinase family.</text>
</comment>
<dbReference type="InterPro" id="IPR005218">
    <property type="entry name" value="Diacylglycerol/lipid_kinase"/>
</dbReference>
<keyword evidence="6" id="KW-0067">ATP-binding</keyword>
<evidence type="ECO:0000256" key="8">
    <source>
        <dbReference type="ARBA" id="ARBA00023264"/>
    </source>
</evidence>
<evidence type="ECO:0000256" key="4">
    <source>
        <dbReference type="ARBA" id="ARBA00022741"/>
    </source>
</evidence>
<keyword evidence="3" id="KW-0808">Transferase</keyword>
<gene>
    <name evidence="10" type="ORF">SAMN04487771_100630</name>
</gene>
<keyword evidence="4" id="KW-0547">Nucleotide-binding</keyword>
<dbReference type="GO" id="GO:0005524">
    <property type="term" value="F:ATP binding"/>
    <property type="evidence" value="ECO:0007669"/>
    <property type="project" value="UniProtKB-KW"/>
</dbReference>
<accession>A0A1I0C630</accession>
<dbReference type="InterPro" id="IPR017438">
    <property type="entry name" value="ATP-NAD_kinase_N"/>
</dbReference>
<dbReference type="InterPro" id="IPR001206">
    <property type="entry name" value="Diacylglycerol_kinase_cat_dom"/>
</dbReference>
<dbReference type="InterPro" id="IPR050187">
    <property type="entry name" value="Lipid_Phosphate_FormReg"/>
</dbReference>
<evidence type="ECO:0000259" key="9">
    <source>
        <dbReference type="PROSITE" id="PS50146"/>
    </source>
</evidence>
<dbReference type="Pfam" id="PF00781">
    <property type="entry name" value="DAGK_cat"/>
    <property type="match status" value="1"/>
</dbReference>
<protein>
    <submittedName>
        <fullName evidence="10">Lipid kinase, YegS/Rv2252/BmrU family</fullName>
    </submittedName>
</protein>
<evidence type="ECO:0000256" key="2">
    <source>
        <dbReference type="ARBA" id="ARBA00005983"/>
    </source>
</evidence>
<dbReference type="SMART" id="SM00046">
    <property type="entry name" value="DAGKc"/>
    <property type="match status" value="1"/>
</dbReference>
<organism evidence="10 11">
    <name type="scientific">[Clostridium] aminophilum</name>
    <dbReference type="NCBI Taxonomy" id="1526"/>
    <lineage>
        <taxon>Bacteria</taxon>
        <taxon>Bacillati</taxon>
        <taxon>Bacillota</taxon>
        <taxon>Clostridia</taxon>
        <taxon>Lachnospirales</taxon>
        <taxon>Lachnospiraceae</taxon>
    </lineage>
</organism>
<dbReference type="GO" id="GO:0008654">
    <property type="term" value="P:phospholipid biosynthetic process"/>
    <property type="evidence" value="ECO:0007669"/>
    <property type="project" value="UniProtKB-KW"/>
</dbReference>
<dbReference type="OrthoDB" id="142078at2"/>
<evidence type="ECO:0000256" key="7">
    <source>
        <dbReference type="ARBA" id="ARBA00023209"/>
    </source>
</evidence>
<dbReference type="RefSeq" id="WP_074648741.1">
    <property type="nucleotide sequence ID" value="NZ_FOIL01000006.1"/>
</dbReference>
<evidence type="ECO:0000256" key="5">
    <source>
        <dbReference type="ARBA" id="ARBA00022777"/>
    </source>
</evidence>
<evidence type="ECO:0000313" key="11">
    <source>
        <dbReference type="Proteomes" id="UP000199820"/>
    </source>
</evidence>
<proteinExistence type="inferred from homology"/>
<keyword evidence="7" id="KW-0594">Phospholipid biosynthesis</keyword>
<dbReference type="InterPro" id="IPR016064">
    <property type="entry name" value="NAD/diacylglycerol_kinase_sf"/>
</dbReference>
<dbReference type="Gene3D" id="2.60.200.40">
    <property type="match status" value="1"/>
</dbReference>
<dbReference type="eggNOG" id="COG1597">
    <property type="taxonomic scope" value="Bacteria"/>
</dbReference>
<dbReference type="PANTHER" id="PTHR12358:SF54">
    <property type="entry name" value="SPHINGOSINE KINASE RELATED PROTEIN"/>
    <property type="match status" value="1"/>
</dbReference>
<keyword evidence="7" id="KW-0443">Lipid metabolism</keyword>
<keyword evidence="5 10" id="KW-0418">Kinase</keyword>
<dbReference type="EMBL" id="FOIL01000006">
    <property type="protein sequence ID" value="SET14771.1"/>
    <property type="molecule type" value="Genomic_DNA"/>
</dbReference>
<sequence length="302" mass="33063">MKKVLLLLNAGSGTGQAKNRMFEILKELTLAGFEVTTYPIVPDRGMTSEKIIQQCAGRFDIIMCVGGDGTLNHVVNSVVQAGIREPIAYLPTGSTNDFARSLGIPAEPEEYCRALSAGTTFAYDIGRFNDRYFNYVAAFGAFTQVSYETNQASKNVLGYAAYLLQSIVTFPESIAMRCHLVIEHDGEREEGKYLYGAISNTTSIAGITSPLIRKSEMDDGVFEVTLIQAPDSLGDVREILTALASGKMDGDYVKVFRTDRLHIRVVGDAAWTLDGEYGGAPEEIDVSVCPKRIRMIVPEETE</sequence>
<keyword evidence="7" id="KW-0444">Lipid biosynthesis</keyword>
<dbReference type="Gene3D" id="3.40.50.10330">
    <property type="entry name" value="Probable inorganic polyphosphate/atp-NAD kinase, domain 1"/>
    <property type="match status" value="1"/>
</dbReference>
<dbReference type="Pfam" id="PF19279">
    <property type="entry name" value="YegS_C"/>
    <property type="match status" value="1"/>
</dbReference>
<dbReference type="Proteomes" id="UP000199820">
    <property type="component" value="Unassembled WGS sequence"/>
</dbReference>
<keyword evidence="8" id="KW-1208">Phospholipid metabolism</keyword>
<evidence type="ECO:0000313" key="10">
    <source>
        <dbReference type="EMBL" id="SET14771.1"/>
    </source>
</evidence>
<dbReference type="AlphaFoldDB" id="A0A1I0C630"/>
<dbReference type="NCBIfam" id="TIGR00147">
    <property type="entry name" value="YegS/Rv2252/BmrU family lipid kinase"/>
    <property type="match status" value="1"/>
</dbReference>
<dbReference type="PROSITE" id="PS50146">
    <property type="entry name" value="DAGK"/>
    <property type="match status" value="1"/>
</dbReference>
<dbReference type="STRING" id="1526.SAMN02910262_01213"/>
<feature type="domain" description="DAGKc" evidence="9">
    <location>
        <begin position="1"/>
        <end position="132"/>
    </location>
</feature>
<comment type="cofactor">
    <cofactor evidence="1">
        <name>Mg(2+)</name>
        <dbReference type="ChEBI" id="CHEBI:18420"/>
    </cofactor>
</comment>
<evidence type="ECO:0000256" key="6">
    <source>
        <dbReference type="ARBA" id="ARBA00022840"/>
    </source>
</evidence>
<dbReference type="GO" id="GO:0016301">
    <property type="term" value="F:kinase activity"/>
    <property type="evidence" value="ECO:0007669"/>
    <property type="project" value="UniProtKB-KW"/>
</dbReference>
<dbReference type="SUPFAM" id="SSF111331">
    <property type="entry name" value="NAD kinase/diacylglycerol kinase-like"/>
    <property type="match status" value="1"/>
</dbReference>
<reference evidence="10 11" key="1">
    <citation type="submission" date="2016-10" db="EMBL/GenBank/DDBJ databases">
        <authorList>
            <person name="de Groot N.N."/>
        </authorList>
    </citation>
    <scope>NUCLEOTIDE SEQUENCE [LARGE SCALE GENOMIC DNA]</scope>
    <source>
        <strain evidence="10 11">KH1P1</strain>
    </source>
</reference>
<name>A0A1I0C630_9FIRM</name>
<evidence type="ECO:0000256" key="1">
    <source>
        <dbReference type="ARBA" id="ARBA00001946"/>
    </source>
</evidence>
<dbReference type="InterPro" id="IPR045540">
    <property type="entry name" value="YegS/DAGK_C"/>
</dbReference>
<evidence type="ECO:0000256" key="3">
    <source>
        <dbReference type="ARBA" id="ARBA00022679"/>
    </source>
</evidence>